<gene>
    <name evidence="7" type="ORF">EDD30_4512</name>
</gene>
<proteinExistence type="inferred from homology"/>
<dbReference type="InterPro" id="IPR018181">
    <property type="entry name" value="Heat_shock_70_CS"/>
</dbReference>
<dbReference type="GO" id="GO:0005524">
    <property type="term" value="F:ATP binding"/>
    <property type="evidence" value="ECO:0007669"/>
    <property type="project" value="UniProtKB-KW"/>
</dbReference>
<evidence type="ECO:0000256" key="1">
    <source>
        <dbReference type="ARBA" id="ARBA00007381"/>
    </source>
</evidence>
<comment type="similarity">
    <text evidence="1">Belongs to the heat shock protein 70 family.</text>
</comment>
<dbReference type="PANTHER" id="PTHR19375">
    <property type="entry name" value="HEAT SHOCK PROTEIN 70KDA"/>
    <property type="match status" value="1"/>
</dbReference>
<evidence type="ECO:0000256" key="3">
    <source>
        <dbReference type="ARBA" id="ARBA00022840"/>
    </source>
</evidence>
<feature type="region of interest" description="Disordered" evidence="6">
    <location>
        <begin position="360"/>
        <end position="418"/>
    </location>
</feature>
<reference evidence="7 8" key="1">
    <citation type="submission" date="2018-11" db="EMBL/GenBank/DDBJ databases">
        <title>Sequencing the genomes of 1000 actinobacteria strains.</title>
        <authorList>
            <person name="Klenk H.-P."/>
        </authorList>
    </citation>
    <scope>NUCLEOTIDE SEQUENCE [LARGE SCALE GENOMIC DNA]</scope>
    <source>
        <strain evidence="7 8">DSM 43634</strain>
    </source>
</reference>
<evidence type="ECO:0000313" key="7">
    <source>
        <dbReference type="EMBL" id="ROP31598.1"/>
    </source>
</evidence>
<dbReference type="Pfam" id="PF00012">
    <property type="entry name" value="HSP70"/>
    <property type="match status" value="1"/>
</dbReference>
<dbReference type="AlphaFoldDB" id="A0A3N1GN23"/>
<dbReference type="Gene3D" id="2.130.10.10">
    <property type="entry name" value="YVTN repeat-like/Quinoprotein amine dehydrogenase"/>
    <property type="match status" value="1"/>
</dbReference>
<dbReference type="InterPro" id="IPR011047">
    <property type="entry name" value="Quinoprotein_ADH-like_sf"/>
</dbReference>
<dbReference type="InterPro" id="IPR015943">
    <property type="entry name" value="WD40/YVTN_repeat-like_dom_sf"/>
</dbReference>
<keyword evidence="5" id="KW-0143">Chaperone</keyword>
<dbReference type="Proteomes" id="UP000271683">
    <property type="component" value="Unassembled WGS sequence"/>
</dbReference>
<dbReference type="InterPro" id="IPR013126">
    <property type="entry name" value="Hsp_70_fam"/>
</dbReference>
<organism evidence="7 8">
    <name type="scientific">Couchioplanes caeruleus</name>
    <dbReference type="NCBI Taxonomy" id="56438"/>
    <lineage>
        <taxon>Bacteria</taxon>
        <taxon>Bacillati</taxon>
        <taxon>Actinomycetota</taxon>
        <taxon>Actinomycetes</taxon>
        <taxon>Micromonosporales</taxon>
        <taxon>Micromonosporaceae</taxon>
        <taxon>Couchioplanes</taxon>
    </lineage>
</organism>
<comment type="caution">
    <text evidence="7">The sequence shown here is derived from an EMBL/GenBank/DDBJ whole genome shotgun (WGS) entry which is preliminary data.</text>
</comment>
<dbReference type="OrthoDB" id="3333926at2"/>
<dbReference type="GO" id="GO:0140662">
    <property type="term" value="F:ATP-dependent protein folding chaperone"/>
    <property type="evidence" value="ECO:0007669"/>
    <property type="project" value="InterPro"/>
</dbReference>
<dbReference type="Gene3D" id="3.90.640.10">
    <property type="entry name" value="Actin, Chain A, domain 4"/>
    <property type="match status" value="1"/>
</dbReference>
<accession>A0A3N1GN23</accession>
<sequence length="923" mass="96187">MLGVDLGTSHTVAMLRWPDGRVRPLLFDGRPLLPSAVFRDADGRLHVGQDAVRLGYAEPARLEPHPKRHVDAATILLGDAEVPVPELLAALLEAVAREAVAAAGLLPPAVVTHPAAWGTARREVLTRALALAGWPPETQLVPEPVAAARYFAEVLRRPVPVGATLAVFDFGGGTLDVAVVRNEGTAPDGRGRFAVIASGGLDDLGGLDIDAALVDHLGMELAASEPTAWAALREPVTLAQWRARRHFWDDVRGAKEMLSRTAQAPVAVPGLEHAVHLTRDELELVTAPLVRRGVAEAGVVIKAAGLTPADLAGLFLVGGSSRVPLVARLLHSELGVAPTVLEQPELPVAEGAILAATPPPAPVSPASPAAIPASPSASVVGTPASPSASVAETSSAPPPSPAAPTVEPTGEPSYAEPVDPWATGEAVALAAAHGETFTLPTSGASVSPTPIQPTGDPWLASAQPPPEPALPAYRRKGLWIVSAATVVVLGVAATVVALFWPGYSALDYQPLGEPRRIAPVAPLTSSFSAAALRDGRAYFAGADDQGQLGVVAAAADSGETLWRSTEAGVADRWEFFFTLPHAVVAISATDSDTRDRRMVLLDPGHGNKMWERRIASDDSMLFTGDTAVLVDRAESRVVGLEVRRRGWVAWDQKNPKSQYGQSTTKVVTATTSGDLAGAATTGGVPFAEPMDDDERLVQIGADRSARVLDAGTGDEVTAPRPSVADPDDEVIAHHGRLIVAESGNTRRILVYDLDKLGEPEVPYTAPDNRQIERLTACGDDRVCFVQTTGYDAKTAHVVAVDVAKGGAQWSRPLPQAEKLVPVGDAVLVTQNSSPAQVSLLDAGGTVAWTRAGAAGRLDGGNVLHFSKALSTSPDDPGLSGEHVGDAAVPLGSLAGVRSATCAWDQKHLACVAEKDFVLHTFAS</sequence>
<dbReference type="Gene3D" id="3.30.420.40">
    <property type="match status" value="2"/>
</dbReference>
<dbReference type="PROSITE" id="PS01036">
    <property type="entry name" value="HSP70_3"/>
    <property type="match status" value="1"/>
</dbReference>
<dbReference type="SUPFAM" id="SSF50998">
    <property type="entry name" value="Quinoprotein alcohol dehydrogenase-like"/>
    <property type="match status" value="1"/>
</dbReference>
<evidence type="ECO:0000256" key="6">
    <source>
        <dbReference type="SAM" id="MobiDB-lite"/>
    </source>
</evidence>
<evidence type="ECO:0000256" key="4">
    <source>
        <dbReference type="ARBA" id="ARBA00023016"/>
    </source>
</evidence>
<name>A0A3N1GN23_9ACTN</name>
<keyword evidence="3" id="KW-0067">ATP-binding</keyword>
<keyword evidence="2" id="KW-0547">Nucleotide-binding</keyword>
<dbReference type="RefSeq" id="WP_123678460.1">
    <property type="nucleotide sequence ID" value="NZ_RJKL01000001.1"/>
</dbReference>
<evidence type="ECO:0000256" key="5">
    <source>
        <dbReference type="ARBA" id="ARBA00023186"/>
    </source>
</evidence>
<dbReference type="SUPFAM" id="SSF53067">
    <property type="entry name" value="Actin-like ATPase domain"/>
    <property type="match status" value="2"/>
</dbReference>
<dbReference type="EMBL" id="RJKL01000001">
    <property type="protein sequence ID" value="ROP31598.1"/>
    <property type="molecule type" value="Genomic_DNA"/>
</dbReference>
<evidence type="ECO:0000256" key="2">
    <source>
        <dbReference type="ARBA" id="ARBA00022741"/>
    </source>
</evidence>
<dbReference type="InterPro" id="IPR043129">
    <property type="entry name" value="ATPase_NBD"/>
</dbReference>
<keyword evidence="4" id="KW-0346">Stress response</keyword>
<feature type="compositionally biased region" description="Low complexity" evidence="6">
    <location>
        <begin position="366"/>
        <end position="395"/>
    </location>
</feature>
<protein>
    <submittedName>
        <fullName evidence="7">Putative pyrroloquinoline-quinone binding quinoprotein</fullName>
    </submittedName>
</protein>
<evidence type="ECO:0000313" key="8">
    <source>
        <dbReference type="Proteomes" id="UP000271683"/>
    </source>
</evidence>